<evidence type="ECO:0000313" key="2">
    <source>
        <dbReference type="Proteomes" id="UP000479000"/>
    </source>
</evidence>
<evidence type="ECO:0000313" key="1">
    <source>
        <dbReference type="EMBL" id="CAB0011511.1"/>
    </source>
</evidence>
<keyword evidence="2" id="KW-1185">Reference proteome</keyword>
<name>A0A6H5H2R7_9HEMI</name>
<organism evidence="1 2">
    <name type="scientific">Nesidiocoris tenuis</name>
    <dbReference type="NCBI Taxonomy" id="355587"/>
    <lineage>
        <taxon>Eukaryota</taxon>
        <taxon>Metazoa</taxon>
        <taxon>Ecdysozoa</taxon>
        <taxon>Arthropoda</taxon>
        <taxon>Hexapoda</taxon>
        <taxon>Insecta</taxon>
        <taxon>Pterygota</taxon>
        <taxon>Neoptera</taxon>
        <taxon>Paraneoptera</taxon>
        <taxon>Hemiptera</taxon>
        <taxon>Heteroptera</taxon>
        <taxon>Panheteroptera</taxon>
        <taxon>Cimicomorpha</taxon>
        <taxon>Miridae</taxon>
        <taxon>Dicyphina</taxon>
        <taxon>Nesidiocoris</taxon>
    </lineage>
</organism>
<proteinExistence type="predicted"/>
<sequence>MGQEIRAADKSAIGGREVKDGGGSWRRFIAGHARRTTALNDGLPGRLNGRYLAERTRQDERLRRPDNGRGGRCGQITRGVVCQGNLNLCRPAALPYTSALCGRSKLRPAPDSLFPRGPSIAAAHGRSFGPPGGISTLKRHFINKPLAQKLVAKRKIARGTNGSGLSASSRRTNRPACARHDFPFRLILPH</sequence>
<accession>A0A6H5H2R7</accession>
<gene>
    <name evidence="1" type="ORF">NTEN_LOCUS16441</name>
</gene>
<dbReference type="EMBL" id="CADCXU010024217">
    <property type="protein sequence ID" value="CAB0011511.1"/>
    <property type="molecule type" value="Genomic_DNA"/>
</dbReference>
<reference evidence="1 2" key="1">
    <citation type="submission" date="2020-02" db="EMBL/GenBank/DDBJ databases">
        <authorList>
            <person name="Ferguson B K."/>
        </authorList>
    </citation>
    <scope>NUCLEOTIDE SEQUENCE [LARGE SCALE GENOMIC DNA]</scope>
</reference>
<dbReference type="AlphaFoldDB" id="A0A6H5H2R7"/>
<dbReference type="Proteomes" id="UP000479000">
    <property type="component" value="Unassembled WGS sequence"/>
</dbReference>
<protein>
    <submittedName>
        <fullName evidence="1">Uncharacterized protein</fullName>
    </submittedName>
</protein>